<organism evidence="6">
    <name type="scientific">marine sediment metagenome</name>
    <dbReference type="NCBI Taxonomy" id="412755"/>
    <lineage>
        <taxon>unclassified sequences</taxon>
        <taxon>metagenomes</taxon>
        <taxon>ecological metagenomes</taxon>
    </lineage>
</organism>
<dbReference type="InterPro" id="IPR036250">
    <property type="entry name" value="AcylCo_DH-like_C"/>
</dbReference>
<evidence type="ECO:0000259" key="5">
    <source>
        <dbReference type="Pfam" id="PF11794"/>
    </source>
</evidence>
<dbReference type="PANTHER" id="PTHR36117:SF3">
    <property type="entry name" value="4-HYDROXYPHENYLACETATE 3-MONOOXYGENASE-RELATED"/>
    <property type="match status" value="1"/>
</dbReference>
<evidence type="ECO:0000256" key="2">
    <source>
        <dbReference type="ARBA" id="ARBA00022827"/>
    </source>
</evidence>
<evidence type="ECO:0008006" key="7">
    <source>
        <dbReference type="Google" id="ProtNLM"/>
    </source>
</evidence>
<evidence type="ECO:0000256" key="3">
    <source>
        <dbReference type="ARBA" id="ARBA00023002"/>
    </source>
</evidence>
<dbReference type="SUPFAM" id="SSF56645">
    <property type="entry name" value="Acyl-CoA dehydrogenase NM domain-like"/>
    <property type="match status" value="1"/>
</dbReference>
<dbReference type="InterPro" id="IPR009100">
    <property type="entry name" value="AcylCoA_DH/oxidase_NM_dom_sf"/>
</dbReference>
<evidence type="ECO:0000259" key="4">
    <source>
        <dbReference type="Pfam" id="PF03241"/>
    </source>
</evidence>
<dbReference type="Gene3D" id="2.40.110.10">
    <property type="entry name" value="Butyryl-CoA Dehydrogenase, subunit A, domain 2"/>
    <property type="match status" value="1"/>
</dbReference>
<dbReference type="EMBL" id="LAZR01018929">
    <property type="protein sequence ID" value="KKL94417.1"/>
    <property type="molecule type" value="Genomic_DNA"/>
</dbReference>
<dbReference type="AlphaFoldDB" id="A0A0F9J5E0"/>
<accession>A0A0F9J5E0</accession>
<evidence type="ECO:0000313" key="6">
    <source>
        <dbReference type="EMBL" id="KKL94417.1"/>
    </source>
</evidence>
<keyword evidence="1" id="KW-0285">Flavoprotein</keyword>
<dbReference type="PANTHER" id="PTHR36117">
    <property type="entry name" value="4-HYDROXYPHENYLACETATE 3-MONOOXYGENASE-RELATED"/>
    <property type="match status" value="1"/>
</dbReference>
<dbReference type="InterPro" id="IPR024719">
    <property type="entry name" value="HpaB/PvcC/4-BUDH_C"/>
</dbReference>
<feature type="domain" description="HpaB/PvcC/4-BUDH C-terminal" evidence="4">
    <location>
        <begin position="281"/>
        <end position="421"/>
    </location>
</feature>
<dbReference type="InterPro" id="IPR046373">
    <property type="entry name" value="Acyl-CoA_Oxase/DH_mid-dom_sf"/>
</dbReference>
<dbReference type="Gene3D" id="1.20.140.10">
    <property type="entry name" value="Butyryl-CoA Dehydrogenase, subunit A, domain 3"/>
    <property type="match status" value="1"/>
</dbReference>
<sequence>MGLMTKERYLSGLREFDHCVFIHGEAIKNVPDHPISAPPAMAMAETYHLAQQEETKSLFTTKSNLTGETINRFTHIQQNINDLIKKILMLREMGRKTACCFQRCAGLDCLNAVYAITYDMDQTSGTRYHGRFIDFLKYIQTNDLVTAACMTDPKGDRSLSPSKQGDKDQYVHIVEEKEAGIVVRGAKLHITGSVNSHELIVVPTRALKEKDRDFAVAFAVPADTKGVTLIYGRQPSDRRRLEDGEPDVGNFFYGGCEAMVVFDDVFVPKERIFMNREYSFAGQLVELFASNHRASYGGCKVGVGDVLIGATAAIAEAHGTDKASHVKDKIAEMIHLNETLHAGALASAGKGRRTASGAYAVDPLMANVCKLNVTRFPFEISRLAQDIAGGLLVTMPSLKDQENPKIGPYVRKYLVGKSGVDR</sequence>
<reference evidence="6" key="1">
    <citation type="journal article" date="2015" name="Nature">
        <title>Complex archaea that bridge the gap between prokaryotes and eukaryotes.</title>
        <authorList>
            <person name="Spang A."/>
            <person name="Saw J.H."/>
            <person name="Jorgensen S.L."/>
            <person name="Zaremba-Niedzwiedzka K."/>
            <person name="Martijn J."/>
            <person name="Lind A.E."/>
            <person name="van Eijk R."/>
            <person name="Schleper C."/>
            <person name="Guy L."/>
            <person name="Ettema T.J."/>
        </authorList>
    </citation>
    <scope>NUCLEOTIDE SEQUENCE</scope>
</reference>
<dbReference type="InterPro" id="IPR004925">
    <property type="entry name" value="HpaB/PvcC/4-BUDH"/>
</dbReference>
<dbReference type="Pfam" id="PF03241">
    <property type="entry name" value="HpaB"/>
    <property type="match status" value="1"/>
</dbReference>
<protein>
    <recommendedName>
        <fullName evidence="7">HpaB/PvcC/4-BUDH N-terminal domain-containing protein</fullName>
    </recommendedName>
</protein>
<feature type="domain" description="HpaB/PvcC/4-BUDH N-terminal" evidence="5">
    <location>
        <begin position="5"/>
        <end position="274"/>
    </location>
</feature>
<feature type="non-terminal residue" evidence="6">
    <location>
        <position position="422"/>
    </location>
</feature>
<dbReference type="Pfam" id="PF11794">
    <property type="entry name" value="HpaB_N"/>
    <property type="match status" value="1"/>
</dbReference>
<dbReference type="InterPro" id="IPR024674">
    <property type="entry name" value="HpaB/PvcC/4-BUDH_N"/>
</dbReference>
<dbReference type="PIRSF" id="PIRSF000331">
    <property type="entry name" value="HpaA_HpaB"/>
    <property type="match status" value="1"/>
</dbReference>
<keyword evidence="2" id="KW-0274">FAD</keyword>
<dbReference type="GO" id="GO:0016627">
    <property type="term" value="F:oxidoreductase activity, acting on the CH-CH group of donors"/>
    <property type="evidence" value="ECO:0007669"/>
    <property type="project" value="InterPro"/>
</dbReference>
<gene>
    <name evidence="6" type="ORF">LCGC14_1864900</name>
</gene>
<dbReference type="Gene3D" id="1.10.3140.10">
    <property type="entry name" value="4-hydroxybutyryl-coa dehydratase, domain 1"/>
    <property type="match status" value="1"/>
</dbReference>
<proteinExistence type="predicted"/>
<keyword evidence="3" id="KW-0560">Oxidoreductase</keyword>
<comment type="caution">
    <text evidence="6">The sequence shown here is derived from an EMBL/GenBank/DDBJ whole genome shotgun (WGS) entry which is preliminary data.</text>
</comment>
<dbReference type="SUPFAM" id="SSF47203">
    <property type="entry name" value="Acyl-CoA dehydrogenase C-terminal domain-like"/>
    <property type="match status" value="1"/>
</dbReference>
<evidence type="ECO:0000256" key="1">
    <source>
        <dbReference type="ARBA" id="ARBA00022630"/>
    </source>
</evidence>
<name>A0A0F9J5E0_9ZZZZ</name>